<dbReference type="Pfam" id="PF01633">
    <property type="entry name" value="Choline_kinase"/>
    <property type="match status" value="1"/>
</dbReference>
<dbReference type="AlphaFoldDB" id="A0AAN9VFK7"/>
<evidence type="ECO:0000313" key="6">
    <source>
        <dbReference type="Proteomes" id="UP001378592"/>
    </source>
</evidence>
<evidence type="ECO:0000256" key="1">
    <source>
        <dbReference type="ARBA" id="ARBA00023209"/>
    </source>
</evidence>
<protein>
    <recommendedName>
        <fullName evidence="7">Choline kinase alpha</fullName>
    </recommendedName>
</protein>
<keyword evidence="6" id="KW-1185">Reference proteome</keyword>
<gene>
    <name evidence="5" type="ORF">R5R35_011849</name>
</gene>
<comment type="similarity">
    <text evidence="3">Belongs to the choline/ethanolamine kinase family.</text>
</comment>
<proteinExistence type="inferred from homology"/>
<accession>A0AAN9VFK7</accession>
<dbReference type="PANTHER" id="PTHR22603:SF93">
    <property type="entry name" value="RE24176P"/>
    <property type="match status" value="1"/>
</dbReference>
<organism evidence="5 6">
    <name type="scientific">Gryllus longicercus</name>
    <dbReference type="NCBI Taxonomy" id="2509291"/>
    <lineage>
        <taxon>Eukaryota</taxon>
        <taxon>Metazoa</taxon>
        <taxon>Ecdysozoa</taxon>
        <taxon>Arthropoda</taxon>
        <taxon>Hexapoda</taxon>
        <taxon>Insecta</taxon>
        <taxon>Pterygota</taxon>
        <taxon>Neoptera</taxon>
        <taxon>Polyneoptera</taxon>
        <taxon>Orthoptera</taxon>
        <taxon>Ensifera</taxon>
        <taxon>Gryllidea</taxon>
        <taxon>Grylloidea</taxon>
        <taxon>Gryllidae</taxon>
        <taxon>Gryllinae</taxon>
        <taxon>Gryllus</taxon>
    </lineage>
</organism>
<evidence type="ECO:0000313" key="5">
    <source>
        <dbReference type="EMBL" id="KAK7793916.1"/>
    </source>
</evidence>
<evidence type="ECO:0008006" key="7">
    <source>
        <dbReference type="Google" id="ProtNLM"/>
    </source>
</evidence>
<dbReference type="Gene3D" id="3.30.200.20">
    <property type="entry name" value="Phosphorylase Kinase, domain 1"/>
    <property type="match status" value="1"/>
</dbReference>
<keyword evidence="1" id="KW-0594">Phospholipid biosynthesis</keyword>
<name>A0AAN9VFK7_9ORTH</name>
<dbReference type="GO" id="GO:0005737">
    <property type="term" value="C:cytoplasm"/>
    <property type="evidence" value="ECO:0007669"/>
    <property type="project" value="TreeGrafter"/>
</dbReference>
<evidence type="ECO:0000256" key="4">
    <source>
        <dbReference type="SAM" id="MobiDB-lite"/>
    </source>
</evidence>
<dbReference type="EMBL" id="JAZDUA010000355">
    <property type="protein sequence ID" value="KAK7793916.1"/>
    <property type="molecule type" value="Genomic_DNA"/>
</dbReference>
<keyword evidence="2" id="KW-1208">Phospholipid metabolism</keyword>
<reference evidence="5 6" key="1">
    <citation type="submission" date="2024-03" db="EMBL/GenBank/DDBJ databases">
        <title>The genome assembly and annotation of the cricket Gryllus longicercus Weissman &amp; Gray.</title>
        <authorList>
            <person name="Szrajer S."/>
            <person name="Gray D."/>
            <person name="Ylla G."/>
        </authorList>
    </citation>
    <scope>NUCLEOTIDE SEQUENCE [LARGE SCALE GENOMIC DNA]</scope>
    <source>
        <strain evidence="5">DAG 2021-001</strain>
        <tissue evidence="5">Whole body minus gut</tissue>
    </source>
</reference>
<keyword evidence="1" id="KW-0444">Lipid biosynthesis</keyword>
<evidence type="ECO:0000256" key="2">
    <source>
        <dbReference type="ARBA" id="ARBA00023264"/>
    </source>
</evidence>
<keyword evidence="1" id="KW-0443">Lipid metabolism</keyword>
<dbReference type="CDD" id="cd05156">
    <property type="entry name" value="ChoK_euk"/>
    <property type="match status" value="1"/>
</dbReference>
<feature type="compositionally biased region" description="Gly residues" evidence="4">
    <location>
        <begin position="1"/>
        <end position="18"/>
    </location>
</feature>
<feature type="region of interest" description="Disordered" evidence="4">
    <location>
        <begin position="1"/>
        <end position="33"/>
    </location>
</feature>
<dbReference type="Gene3D" id="3.90.1200.10">
    <property type="match status" value="1"/>
</dbReference>
<dbReference type="InterPro" id="IPR011009">
    <property type="entry name" value="Kinase-like_dom_sf"/>
</dbReference>
<dbReference type="SUPFAM" id="SSF56112">
    <property type="entry name" value="Protein kinase-like (PK-like)"/>
    <property type="match status" value="1"/>
</dbReference>
<comment type="caution">
    <text evidence="5">The sequence shown here is derived from an EMBL/GenBank/DDBJ whole genome shotgun (WGS) entry which is preliminary data.</text>
</comment>
<sequence>MVRGAQPGGGGGGGGGGAAPEPEAAAQTAEPGDVRARAHRLCSEYLRGAWRDVAPHQLRIRKVSGGLSNLLFEVALPAAMAGAEAPARVLLRLYGQLPPCGAECVRDGIVTEAVVFTLLSESQRGPRLLGVFPGGRLEEYIPARPLLTKELSDSKLSRLIAEKMAQIHLMNVPINKEPHWLWDTMERWMNTINTFMGKDQIPSEFQSMCKKLLFYELKEELSWLKQFLIAVKSPVVFCHNDVQEGNILLRNGDNNDSSEQISQSDDQLAESEHQLVVIDFEYCAYNYRGFDFANHMCEWMYDYSNAEHPYFWARPENYPTKEQQEQFFESYLNTIQQEQQVINDCVANSCDEIEKMMWETKAFTLASHFFWGLWSVVNATVSKITFDYWAYGENRFEAYFKHKSLILPNEDCTDVSSQ</sequence>
<dbReference type="Proteomes" id="UP001378592">
    <property type="component" value="Unassembled WGS sequence"/>
</dbReference>
<dbReference type="PANTHER" id="PTHR22603">
    <property type="entry name" value="CHOLINE/ETHANOALAMINE KINASE"/>
    <property type="match status" value="1"/>
</dbReference>
<dbReference type="GO" id="GO:0006646">
    <property type="term" value="P:phosphatidylethanolamine biosynthetic process"/>
    <property type="evidence" value="ECO:0007669"/>
    <property type="project" value="TreeGrafter"/>
</dbReference>
<feature type="compositionally biased region" description="Low complexity" evidence="4">
    <location>
        <begin position="19"/>
        <end position="31"/>
    </location>
</feature>
<dbReference type="GO" id="GO:0004103">
    <property type="term" value="F:choline kinase activity"/>
    <property type="evidence" value="ECO:0007669"/>
    <property type="project" value="TreeGrafter"/>
</dbReference>
<dbReference type="GO" id="GO:0004305">
    <property type="term" value="F:ethanolamine kinase activity"/>
    <property type="evidence" value="ECO:0007669"/>
    <property type="project" value="TreeGrafter"/>
</dbReference>
<evidence type="ECO:0000256" key="3">
    <source>
        <dbReference type="ARBA" id="ARBA00038211"/>
    </source>
</evidence>